<dbReference type="EMBL" id="BAAAAK010000001">
    <property type="protein sequence ID" value="GAA0041634.1"/>
    <property type="molecule type" value="Genomic_DNA"/>
</dbReference>
<name>A0ABC9VK82_LACAM</name>
<organism evidence="1 2">
    <name type="scientific">Lactobacillus amylovorus subsp. animalium</name>
    <dbReference type="NCBI Taxonomy" id="3378536"/>
    <lineage>
        <taxon>Bacteria</taxon>
        <taxon>Bacillati</taxon>
        <taxon>Bacillota</taxon>
        <taxon>Bacilli</taxon>
        <taxon>Lactobacillales</taxon>
        <taxon>Lactobacillaceae</taxon>
        <taxon>Lactobacillus</taxon>
    </lineage>
</organism>
<evidence type="ECO:0000313" key="2">
    <source>
        <dbReference type="Proteomes" id="UP001437574"/>
    </source>
</evidence>
<dbReference type="Proteomes" id="UP001437574">
    <property type="component" value="Unassembled WGS sequence"/>
</dbReference>
<dbReference type="RefSeq" id="WP_353302227.1">
    <property type="nucleotide sequence ID" value="NZ_BAAAAK010000001.1"/>
</dbReference>
<comment type="caution">
    <text evidence="1">The sequence shown here is derived from an EMBL/GenBank/DDBJ whole genome shotgun (WGS) entry which is preliminary data.</text>
</comment>
<evidence type="ECO:0000313" key="1">
    <source>
        <dbReference type="EMBL" id="GAA0041634.1"/>
    </source>
</evidence>
<gene>
    <name evidence="1" type="ORF">LATKL145_00440</name>
</gene>
<proteinExistence type="predicted"/>
<sequence>MKITYKNGHWLYPDGTKFTNNERPPDPVWCSKDGIIRLIDYDDKNDANELIQRLERILYGK</sequence>
<reference evidence="1 2" key="1">
    <citation type="journal article" date="2024" name="Int. J. Syst. Evol. Microbiol.">
        <title>Proposal of Lactobacillus amylovorus subsp. animalis subsp. nov. and an emended description of Lactobacillus amylovorus.</title>
        <authorList>
            <person name="Yamane K."/>
            <person name="Tanizawa Y."/>
            <person name="Kobayashi H."/>
            <person name="Kamizono T."/>
            <person name="Kojima Y."/>
            <person name="Takagi H."/>
            <person name="Tohno M."/>
        </authorList>
    </citation>
    <scope>NUCLEOTIDE SEQUENCE [LARGE SCALE GENOMIC DNA]</scope>
    <source>
        <strain evidence="1 2">TKL145</strain>
    </source>
</reference>
<protein>
    <submittedName>
        <fullName evidence="1">Uncharacterized protein</fullName>
    </submittedName>
</protein>
<dbReference type="AlphaFoldDB" id="A0ABC9VK82"/>
<reference evidence="2" key="2">
    <citation type="submission" date="2024-01" db="EMBL/GenBank/DDBJ databases">
        <title>Draft genome sequence of Lactobacillus amylovorus strain TKL145.</title>
        <authorList>
            <person name="Tohno M."/>
            <person name="Tanizawa Y."/>
        </authorList>
    </citation>
    <scope>NUCLEOTIDE SEQUENCE [LARGE SCALE GENOMIC DNA]</scope>
    <source>
        <strain evidence="2">TKL145</strain>
    </source>
</reference>
<accession>A0ABC9VK82</accession>